<gene>
    <name evidence="5" type="ORF">GPUH_LOCUS3757</name>
</gene>
<dbReference type="SUPFAM" id="SSF54001">
    <property type="entry name" value="Cysteine proteinases"/>
    <property type="match status" value="1"/>
</dbReference>
<dbReference type="InterPro" id="IPR051297">
    <property type="entry name" value="PalB/RIM13"/>
</dbReference>
<proteinExistence type="predicted"/>
<dbReference type="WBParaSite" id="GPUH_0000376501-mRNA-1">
    <property type="protein sequence ID" value="GPUH_0000376501-mRNA-1"/>
    <property type="gene ID" value="GPUH_0000376501"/>
</dbReference>
<evidence type="ECO:0000313" key="6">
    <source>
        <dbReference type="Proteomes" id="UP000271098"/>
    </source>
</evidence>
<evidence type="ECO:0000313" key="5">
    <source>
        <dbReference type="EMBL" id="VDK40852.1"/>
    </source>
</evidence>
<organism evidence="7">
    <name type="scientific">Gongylonema pulchrum</name>
    <dbReference type="NCBI Taxonomy" id="637853"/>
    <lineage>
        <taxon>Eukaryota</taxon>
        <taxon>Metazoa</taxon>
        <taxon>Ecdysozoa</taxon>
        <taxon>Nematoda</taxon>
        <taxon>Chromadorea</taxon>
        <taxon>Rhabditida</taxon>
        <taxon>Spirurina</taxon>
        <taxon>Spiruromorpha</taxon>
        <taxon>Spiruroidea</taxon>
        <taxon>Gongylonematidae</taxon>
        <taxon>Gongylonema</taxon>
    </lineage>
</organism>
<keyword evidence="2" id="KW-0378">Hydrolase</keyword>
<keyword evidence="3" id="KW-0788">Thiol protease</keyword>
<protein>
    <submittedName>
        <fullName evidence="7">MIT domain-containing protein</fullName>
    </submittedName>
</protein>
<dbReference type="SUPFAM" id="SSF116846">
    <property type="entry name" value="MIT domain"/>
    <property type="match status" value="1"/>
</dbReference>
<dbReference type="OrthoDB" id="167576at2759"/>
<keyword evidence="1" id="KW-0645">Protease</keyword>
<dbReference type="GO" id="GO:0006508">
    <property type="term" value="P:proteolysis"/>
    <property type="evidence" value="ECO:0007669"/>
    <property type="project" value="UniProtKB-KW"/>
</dbReference>
<dbReference type="GO" id="GO:0004198">
    <property type="term" value="F:calcium-dependent cysteine-type endopeptidase activity"/>
    <property type="evidence" value="ECO:0007669"/>
    <property type="project" value="InterPro"/>
</dbReference>
<dbReference type="InterPro" id="IPR038765">
    <property type="entry name" value="Papain-like_cys_pep_sf"/>
</dbReference>
<evidence type="ECO:0000313" key="7">
    <source>
        <dbReference type="WBParaSite" id="GPUH_0000376501-mRNA-1"/>
    </source>
</evidence>
<dbReference type="Pfam" id="PF04212">
    <property type="entry name" value="MIT"/>
    <property type="match status" value="1"/>
</dbReference>
<feature type="domain" description="MIT" evidence="4">
    <location>
        <begin position="43"/>
        <end position="120"/>
    </location>
</feature>
<evidence type="ECO:0000256" key="1">
    <source>
        <dbReference type="ARBA" id="ARBA00022670"/>
    </source>
</evidence>
<dbReference type="EMBL" id="UYRT01006634">
    <property type="protein sequence ID" value="VDK40852.1"/>
    <property type="molecule type" value="Genomic_DNA"/>
</dbReference>
<dbReference type="PANTHER" id="PTHR46143:SF1">
    <property type="entry name" value="CALPAIN-7"/>
    <property type="match status" value="1"/>
</dbReference>
<reference evidence="5 6" key="2">
    <citation type="submission" date="2018-11" db="EMBL/GenBank/DDBJ databases">
        <authorList>
            <consortium name="Pathogen Informatics"/>
        </authorList>
    </citation>
    <scope>NUCLEOTIDE SEQUENCE [LARGE SCALE GENOMIC DNA]</scope>
</reference>
<dbReference type="InterPro" id="IPR001300">
    <property type="entry name" value="Peptidase_C2_calpain_cat"/>
</dbReference>
<dbReference type="Gene3D" id="1.20.58.80">
    <property type="entry name" value="Phosphotransferase system, lactose/cellobiose-type IIA subunit"/>
    <property type="match status" value="1"/>
</dbReference>
<name>A0A183D4W7_9BILA</name>
<accession>A0A183D4W7</accession>
<dbReference type="AlphaFoldDB" id="A0A183D4W7"/>
<dbReference type="Proteomes" id="UP000271098">
    <property type="component" value="Unassembled WGS sequence"/>
</dbReference>
<dbReference type="SMART" id="SM00745">
    <property type="entry name" value="MIT"/>
    <property type="match status" value="1"/>
</dbReference>
<dbReference type="InterPro" id="IPR036181">
    <property type="entry name" value="MIT_dom_sf"/>
</dbReference>
<dbReference type="Pfam" id="PF00648">
    <property type="entry name" value="Peptidase_C2"/>
    <property type="match status" value="1"/>
</dbReference>
<sequence length="281" mass="31550">MKLIHAGEIPQSYKKNAEDYVKRAEKIRSLSTSRASTSTKGRKQLDLERAEFLMYQALGEDEAGNCAEAITLYSQAVELCIATSRDSCNPEMARKLKDLARKALDRAEYLKAAEVKKKNDRERSLDLPEPPKDELSLLSVSDYKKSATSCSSATTTPIMQRKVPNSDRLTQSELAVLAATSDINGRQYVPFLAIDLKERFAYPVPFTDKHGLLALSARQKERLTVWARPDEFMEAPTLIDRIDSGTIKQTIVSDCSFVASLAISARYENRFKKPLVTRCIF</sequence>
<evidence type="ECO:0000259" key="4">
    <source>
        <dbReference type="SMART" id="SM00745"/>
    </source>
</evidence>
<evidence type="ECO:0000256" key="2">
    <source>
        <dbReference type="ARBA" id="ARBA00022801"/>
    </source>
</evidence>
<keyword evidence="6" id="KW-1185">Reference proteome</keyword>
<reference evidence="7" key="1">
    <citation type="submission" date="2016-06" db="UniProtKB">
        <authorList>
            <consortium name="WormBaseParasite"/>
        </authorList>
    </citation>
    <scope>IDENTIFICATION</scope>
</reference>
<evidence type="ECO:0000256" key="3">
    <source>
        <dbReference type="ARBA" id="ARBA00022807"/>
    </source>
</evidence>
<dbReference type="InterPro" id="IPR007330">
    <property type="entry name" value="MIT_dom"/>
</dbReference>
<dbReference type="PANTHER" id="PTHR46143">
    <property type="entry name" value="CALPAIN-7"/>
    <property type="match status" value="1"/>
</dbReference>